<gene>
    <name evidence="1" type="ORF">D0469_02645</name>
</gene>
<evidence type="ECO:0000313" key="2">
    <source>
        <dbReference type="Proteomes" id="UP000264541"/>
    </source>
</evidence>
<protein>
    <submittedName>
        <fullName evidence="1">Uncharacterized protein</fullName>
    </submittedName>
</protein>
<keyword evidence="2" id="KW-1185">Reference proteome</keyword>
<accession>A0A372LSR9</accession>
<dbReference type="Proteomes" id="UP000264541">
    <property type="component" value="Unassembled WGS sequence"/>
</dbReference>
<comment type="caution">
    <text evidence="1">The sequence shown here is derived from an EMBL/GenBank/DDBJ whole genome shotgun (WGS) entry which is preliminary data.</text>
</comment>
<dbReference type="AlphaFoldDB" id="A0A372LSR9"/>
<reference evidence="1 2" key="1">
    <citation type="submission" date="2018-08" db="EMBL/GenBank/DDBJ databases">
        <title>Bacillus chawlae sp. nov., Bacillus glennii sp. nov., and Bacillus saganii sp. nov. Isolated from the Vehicle Assembly Building at Kennedy Space Center where the Viking Spacecraft were Assembled.</title>
        <authorList>
            <person name="Seuylemezian A."/>
            <person name="Vaishampayan P."/>
        </authorList>
    </citation>
    <scope>NUCLEOTIDE SEQUENCE [LARGE SCALE GENOMIC DNA]</scope>
    <source>
        <strain evidence="1 2">V47-23a</strain>
    </source>
</reference>
<dbReference type="EMBL" id="QVTE01000007">
    <property type="protein sequence ID" value="RFU71233.1"/>
    <property type="molecule type" value="Genomic_DNA"/>
</dbReference>
<evidence type="ECO:0000313" key="1">
    <source>
        <dbReference type="EMBL" id="RFU71233.1"/>
    </source>
</evidence>
<name>A0A372LSR9_9BACI</name>
<organism evidence="1 2">
    <name type="scientific">Peribacillus saganii</name>
    <dbReference type="NCBI Taxonomy" id="2303992"/>
    <lineage>
        <taxon>Bacteria</taxon>
        <taxon>Bacillati</taxon>
        <taxon>Bacillota</taxon>
        <taxon>Bacilli</taxon>
        <taxon>Bacillales</taxon>
        <taxon>Bacillaceae</taxon>
        <taxon>Peribacillus</taxon>
    </lineage>
</organism>
<proteinExistence type="predicted"/>
<sequence length="64" mass="6912">MNKDSGRWRLNRILVIGNGKSAGKAHMNVCAPVPGIISTIGTSTAKTVRGIKNAVRSWPNCIFF</sequence>